<evidence type="ECO:0000256" key="1">
    <source>
        <dbReference type="ARBA" id="ARBA00004308"/>
    </source>
</evidence>
<feature type="compositionally biased region" description="Basic residues" evidence="7">
    <location>
        <begin position="910"/>
        <end position="929"/>
    </location>
</feature>
<dbReference type="InterPro" id="IPR016024">
    <property type="entry name" value="ARM-type_fold"/>
</dbReference>
<keyword evidence="9" id="KW-1185">Reference proteome</keyword>
<keyword evidence="6" id="KW-0472">Membrane</keyword>
<dbReference type="InterPro" id="IPR002553">
    <property type="entry name" value="Clathrin/coatomer_adapt-like_N"/>
</dbReference>
<dbReference type="Pfam" id="PF26171">
    <property type="entry name" value="Mu_AP3"/>
    <property type="match status" value="1"/>
</dbReference>
<feature type="compositionally biased region" description="Basic and acidic residues" evidence="7">
    <location>
        <begin position="841"/>
        <end position="860"/>
    </location>
</feature>
<feature type="compositionally biased region" description="Basic and acidic residues" evidence="7">
    <location>
        <begin position="795"/>
        <end position="832"/>
    </location>
</feature>
<dbReference type="Proteomes" id="UP001652625">
    <property type="component" value="Chromosome 14"/>
</dbReference>
<keyword evidence="3" id="KW-0813">Transport</keyword>
<name>A0ABM4DIQ9_HYDVU</name>
<feature type="region of interest" description="Disordered" evidence="7">
    <location>
        <begin position="765"/>
        <end position="860"/>
    </location>
</feature>
<evidence type="ECO:0000256" key="3">
    <source>
        <dbReference type="ARBA" id="ARBA00022448"/>
    </source>
</evidence>
<organism evidence="9 10">
    <name type="scientific">Hydra vulgaris</name>
    <name type="common">Hydra</name>
    <name type="synonym">Hydra attenuata</name>
    <dbReference type="NCBI Taxonomy" id="6087"/>
    <lineage>
        <taxon>Eukaryota</taxon>
        <taxon>Metazoa</taxon>
        <taxon>Cnidaria</taxon>
        <taxon>Hydrozoa</taxon>
        <taxon>Hydroidolina</taxon>
        <taxon>Anthoathecata</taxon>
        <taxon>Aplanulata</taxon>
        <taxon>Hydridae</taxon>
        <taxon>Hydra</taxon>
    </lineage>
</organism>
<evidence type="ECO:0000256" key="5">
    <source>
        <dbReference type="ARBA" id="ARBA00022927"/>
    </source>
</evidence>
<feature type="compositionally biased region" description="Basic residues" evidence="7">
    <location>
        <begin position="705"/>
        <end position="716"/>
    </location>
</feature>
<evidence type="ECO:0000256" key="7">
    <source>
        <dbReference type="SAM" id="MobiDB-lite"/>
    </source>
</evidence>
<dbReference type="RefSeq" id="XP_065674380.1">
    <property type="nucleotide sequence ID" value="XM_065818308.1"/>
</dbReference>
<keyword evidence="4" id="KW-0677">Repeat</keyword>
<dbReference type="InterPro" id="IPR011989">
    <property type="entry name" value="ARM-like"/>
</dbReference>
<dbReference type="SMART" id="SM01354">
    <property type="entry name" value="BLVR"/>
    <property type="match status" value="1"/>
</dbReference>
<comment type="subcellular location">
    <subcellularLocation>
        <location evidence="1">Endomembrane system</location>
    </subcellularLocation>
</comment>
<dbReference type="SUPFAM" id="SSF48371">
    <property type="entry name" value="ARM repeat"/>
    <property type="match status" value="1"/>
</dbReference>
<dbReference type="Pfam" id="PF06375">
    <property type="entry name" value="AP3D1"/>
    <property type="match status" value="1"/>
</dbReference>
<evidence type="ECO:0000256" key="6">
    <source>
        <dbReference type="ARBA" id="ARBA00023136"/>
    </source>
</evidence>
<evidence type="ECO:0000313" key="9">
    <source>
        <dbReference type="Proteomes" id="UP001652625"/>
    </source>
</evidence>
<dbReference type="PANTHER" id="PTHR22781:SF12">
    <property type="entry name" value="AP-3 COMPLEX SUBUNIT DELTA-1"/>
    <property type="match status" value="1"/>
</dbReference>
<dbReference type="Pfam" id="PF01602">
    <property type="entry name" value="Adaptin_N"/>
    <property type="match status" value="1"/>
</dbReference>
<feature type="region of interest" description="Disordered" evidence="7">
    <location>
        <begin position="703"/>
        <end position="726"/>
    </location>
</feature>
<evidence type="ECO:0000259" key="8">
    <source>
        <dbReference type="SMART" id="SM01354"/>
    </source>
</evidence>
<accession>A0ABM4DIQ9</accession>
<dbReference type="InterPro" id="IPR017105">
    <property type="entry name" value="AP3_complex_dsu"/>
</dbReference>
<dbReference type="PANTHER" id="PTHR22781">
    <property type="entry name" value="DELTA ADAPTIN-RELATED"/>
    <property type="match status" value="1"/>
</dbReference>
<feature type="region of interest" description="Disordered" evidence="7">
    <location>
        <begin position="897"/>
        <end position="933"/>
    </location>
</feature>
<keyword evidence="5" id="KW-0653">Protein transport</keyword>
<feature type="region of interest" description="Disordered" evidence="7">
    <location>
        <begin position="736"/>
        <end position="755"/>
    </location>
</feature>
<sequence length="1194" mass="135881">MFEKNLNDFVRGLRNNKNNESKYITECLDEIKQELRQENIALKANAVLKLSYIQMLGYDITWAAFNMIEVMSSQKFTHKRIAYMTASQSFHADLDVLMLATNLIKKDMNSVNQYDAGAAMAGLSCFISPDLARDLANDIMSMMVSSKPYIRKRAILLMYKVFLNFPDALRPSFPRLKERLEDSDTGVQCAAVNVICELARKHPKNYLALAPLFFKLMTTSSNNWMLIKIIKLFGALCPLEPRLGKKLLEPLTSLIHSTSAMSLLYECINTVVAGLPDHPPSMQLCVTKLKLLIEDQDQNLKYLGLLLLNKILKSQPKLVMGHRDLILQCLDDRDESIRYRALDLIVGMITKKTLQEIVKKLLLHMSKAEGTHYRDELLLKIIEICSQSNYQFVTNFEWYIDILIKLSSVEGTKHGRVIANQVLDVVVRVKAVRSYAVPVFAKLFDQPLMFIGINEKNTSCEVLFAAAWIAGEFAEYVENINDLVESFTNQRVSFLPGHIQCVIIQSLAKLFSRVLTKSEEEGDMDLINKLTEKLNNALPMFMKNSDLEVQDRSCCVMQLIKLVMKMKSEGVSCAQEVRSLFSEELLPVAAKAQKKVPIPEGLDLDKWINEPLSDNEDSDTDDGKMIFVSDDKNNISSPERYIEPDEDDIKKAKEMRKVIQESNPHYLKGEIKKKNETGIYSVDDIPIKPLHTSVPLVVSTDDIKKKKRNKKGKKKRNSNESDEEVLQQKYEVAAVVDIEGGTDIPDKSDPLGMLDIDIDTPLAEHETLPVAKHRVVMSKPADVNEQIKKKKKGKSSKEEKKTKKVVHENENEKKNEKEKKNRVKSEEHEQVKKNKVKKKKEKENHKESSTEKKQSEEDRKATLLAQASTYAKEVKKEGSEMDFWLFPTKLESDVVNETKETELSKIPKEKKTKKSKPKEKDTKIKKRKVQKQDVVPAAVTDPPEINIIEMDEVTVDPWSHYDVLCEDKNIKLMYDVQTNRSHRNQVVASIIFKNLTSHYIKKMEFNVIDSLNMKLVRQMGASSRDPVEVPFILLPNMTNEGQFAFNVDSIVMAQWLRGTLTYITNDGESSTSEKLDFKINFPVSIHIQQQHISSIDFTNLLASGELNQKQSIKTQTSAETSIDVVVQQLCLSMHLLVVEMVENGASLYGLTTQSHPLCFLVKKSNETILVDGKSTDSQLLASVIKQFKDVIERL</sequence>
<dbReference type="Gene3D" id="1.25.10.10">
    <property type="entry name" value="Leucine-rich Repeat Variant"/>
    <property type="match status" value="1"/>
</dbReference>
<evidence type="ECO:0000313" key="10">
    <source>
        <dbReference type="RefSeq" id="XP_065674380.1"/>
    </source>
</evidence>
<reference evidence="10" key="1">
    <citation type="submission" date="2025-08" db="UniProtKB">
        <authorList>
            <consortium name="RefSeq"/>
        </authorList>
    </citation>
    <scope>IDENTIFICATION</scope>
</reference>
<feature type="compositionally biased region" description="Basic and acidic residues" evidence="7">
    <location>
        <begin position="897"/>
        <end position="909"/>
    </location>
</feature>
<dbReference type="InterPro" id="IPR058898">
    <property type="entry name" value="Mu_AP3"/>
</dbReference>
<dbReference type="InterPro" id="IPR010474">
    <property type="entry name" value="AP3D_dom_metazoa"/>
</dbReference>
<evidence type="ECO:0000256" key="2">
    <source>
        <dbReference type="ARBA" id="ARBA00006613"/>
    </source>
</evidence>
<feature type="domain" description="AP-3 complex subunit delta" evidence="8">
    <location>
        <begin position="644"/>
        <end position="759"/>
    </location>
</feature>
<evidence type="ECO:0000256" key="4">
    <source>
        <dbReference type="ARBA" id="ARBA00022737"/>
    </source>
</evidence>
<gene>
    <name evidence="10" type="primary">LOC100204404</name>
</gene>
<protein>
    <submittedName>
        <fullName evidence="10">AP-3 complex subunit delta-1 isoform X5</fullName>
    </submittedName>
</protein>
<dbReference type="GeneID" id="100204404"/>
<comment type="similarity">
    <text evidence="2">Belongs to the adaptor complexes large subunit family.</text>
</comment>
<proteinExistence type="inferred from homology"/>